<keyword evidence="2" id="KW-1185">Reference proteome</keyword>
<dbReference type="AlphaFoldDB" id="A0AAD6Q2A0"/>
<comment type="caution">
    <text evidence="1">The sequence shown here is derived from an EMBL/GenBank/DDBJ whole genome shotgun (WGS) entry which is preliminary data.</text>
</comment>
<organism evidence="1 2">
    <name type="scientific">Populus alba x Populus x berolinensis</name>
    <dbReference type="NCBI Taxonomy" id="444605"/>
    <lineage>
        <taxon>Eukaryota</taxon>
        <taxon>Viridiplantae</taxon>
        <taxon>Streptophyta</taxon>
        <taxon>Embryophyta</taxon>
        <taxon>Tracheophyta</taxon>
        <taxon>Spermatophyta</taxon>
        <taxon>Magnoliopsida</taxon>
        <taxon>eudicotyledons</taxon>
        <taxon>Gunneridae</taxon>
        <taxon>Pentapetalae</taxon>
        <taxon>rosids</taxon>
        <taxon>fabids</taxon>
        <taxon>Malpighiales</taxon>
        <taxon>Salicaceae</taxon>
        <taxon>Saliceae</taxon>
        <taxon>Populus</taxon>
    </lineage>
</organism>
<protein>
    <submittedName>
        <fullName evidence="1">Uncharacterized protein</fullName>
    </submittedName>
</protein>
<dbReference type="EMBL" id="JAQIZT010000012">
    <property type="protein sequence ID" value="KAJ6976524.1"/>
    <property type="molecule type" value="Genomic_DNA"/>
</dbReference>
<name>A0AAD6Q2A0_9ROSI</name>
<dbReference type="Proteomes" id="UP001164929">
    <property type="component" value="Chromosome 12"/>
</dbReference>
<proteinExistence type="predicted"/>
<sequence length="157" mass="17752">MFPSNELASKAPRVGYVKGLGLQEMLDPPAALEFFRPNRERTLLKLDEGKEPVRPSLCDRYNDSRFGWRKMLPGNSPCNPQSKRCLNFPIEDGSFPCNPQSSSLSDDREEDRFIKELGTTSDMFNPLKSSSLSLVRFRTSSSKESLSKEIASRLTRS</sequence>
<evidence type="ECO:0000313" key="2">
    <source>
        <dbReference type="Proteomes" id="UP001164929"/>
    </source>
</evidence>
<gene>
    <name evidence="1" type="ORF">NC653_028614</name>
</gene>
<reference evidence="1" key="1">
    <citation type="journal article" date="2023" name="Mol. Ecol. Resour.">
        <title>Chromosome-level genome assembly of a triploid poplar Populus alba 'Berolinensis'.</title>
        <authorList>
            <person name="Chen S."/>
            <person name="Yu Y."/>
            <person name="Wang X."/>
            <person name="Wang S."/>
            <person name="Zhang T."/>
            <person name="Zhou Y."/>
            <person name="He R."/>
            <person name="Meng N."/>
            <person name="Wang Y."/>
            <person name="Liu W."/>
            <person name="Liu Z."/>
            <person name="Liu J."/>
            <person name="Guo Q."/>
            <person name="Huang H."/>
            <person name="Sederoff R.R."/>
            <person name="Wang G."/>
            <person name="Qu G."/>
            <person name="Chen S."/>
        </authorList>
    </citation>
    <scope>NUCLEOTIDE SEQUENCE</scope>
    <source>
        <strain evidence="1">SC-2020</strain>
    </source>
</reference>
<evidence type="ECO:0000313" key="1">
    <source>
        <dbReference type="EMBL" id="KAJ6976524.1"/>
    </source>
</evidence>
<accession>A0AAD6Q2A0</accession>